<organism evidence="8 9">
    <name type="scientific">Ambispora leptoticha</name>
    <dbReference type="NCBI Taxonomy" id="144679"/>
    <lineage>
        <taxon>Eukaryota</taxon>
        <taxon>Fungi</taxon>
        <taxon>Fungi incertae sedis</taxon>
        <taxon>Mucoromycota</taxon>
        <taxon>Glomeromycotina</taxon>
        <taxon>Glomeromycetes</taxon>
        <taxon>Archaeosporales</taxon>
        <taxon>Ambisporaceae</taxon>
        <taxon>Ambispora</taxon>
    </lineage>
</organism>
<evidence type="ECO:0000256" key="5">
    <source>
        <dbReference type="RuleBase" id="RU003783"/>
    </source>
</evidence>
<feature type="region of interest" description="Disordered" evidence="7">
    <location>
        <begin position="119"/>
        <end position="145"/>
    </location>
</feature>
<keyword evidence="4 6" id="KW-0067">ATP-binding</keyword>
<gene>
    <name evidence="8" type="ORF">ALEPTO_LOCUS2000</name>
</gene>
<dbReference type="InterPro" id="IPR030666">
    <property type="entry name" value="IPP_transferase_euk"/>
</dbReference>
<dbReference type="HAMAP" id="MF_00185">
    <property type="entry name" value="IPP_trans"/>
    <property type="match status" value="1"/>
</dbReference>
<dbReference type="PIRSF" id="PIRSF039110">
    <property type="entry name" value="IPP_transferase"/>
    <property type="match status" value="1"/>
</dbReference>
<feature type="region of interest" description="Disordered" evidence="7">
    <location>
        <begin position="448"/>
        <end position="480"/>
    </location>
</feature>
<protein>
    <recommendedName>
        <fullName evidence="5">tRNA dimethylallyltransferase</fullName>
        <ecNumber evidence="5">2.5.1.75</ecNumber>
    </recommendedName>
</protein>
<dbReference type="Proteomes" id="UP000789508">
    <property type="component" value="Unassembled WGS sequence"/>
</dbReference>
<dbReference type="PANTHER" id="PTHR11088:SF89">
    <property type="entry name" value="TRNA DIMETHYLALLYLTRANSFERASE"/>
    <property type="match status" value="1"/>
</dbReference>
<evidence type="ECO:0000256" key="2">
    <source>
        <dbReference type="ARBA" id="ARBA00022679"/>
    </source>
</evidence>
<dbReference type="AlphaFoldDB" id="A0A9N8W1F0"/>
<evidence type="ECO:0000256" key="1">
    <source>
        <dbReference type="ARBA" id="ARBA00005842"/>
    </source>
</evidence>
<feature type="compositionally biased region" description="Low complexity" evidence="7">
    <location>
        <begin position="470"/>
        <end position="479"/>
    </location>
</feature>
<comment type="caution">
    <text evidence="8">The sequence shown here is derived from an EMBL/GenBank/DDBJ whole genome shotgun (WGS) entry which is preliminary data.</text>
</comment>
<feature type="compositionally biased region" description="Basic and acidic residues" evidence="7">
    <location>
        <begin position="454"/>
        <end position="467"/>
    </location>
</feature>
<evidence type="ECO:0000313" key="8">
    <source>
        <dbReference type="EMBL" id="CAG8470751.1"/>
    </source>
</evidence>
<dbReference type="GO" id="GO:0052381">
    <property type="term" value="F:tRNA dimethylallyltransferase activity"/>
    <property type="evidence" value="ECO:0007669"/>
    <property type="project" value="UniProtKB-EC"/>
</dbReference>
<evidence type="ECO:0000313" key="9">
    <source>
        <dbReference type="Proteomes" id="UP000789508"/>
    </source>
</evidence>
<keyword evidence="3 6" id="KW-0547">Nucleotide-binding</keyword>
<dbReference type="PANTHER" id="PTHR11088">
    <property type="entry name" value="TRNA DIMETHYLALLYLTRANSFERASE"/>
    <property type="match status" value="1"/>
</dbReference>
<keyword evidence="2 6" id="KW-0808">Transferase</keyword>
<dbReference type="SUPFAM" id="SSF52540">
    <property type="entry name" value="P-loop containing nucleoside triphosphate hydrolases"/>
    <property type="match status" value="2"/>
</dbReference>
<dbReference type="InterPro" id="IPR027417">
    <property type="entry name" value="P-loop_NTPase"/>
</dbReference>
<dbReference type="GO" id="GO:0005524">
    <property type="term" value="F:ATP binding"/>
    <property type="evidence" value="ECO:0007669"/>
    <property type="project" value="UniProtKB-KW"/>
</dbReference>
<keyword evidence="5" id="KW-0819">tRNA processing</keyword>
<dbReference type="InterPro" id="IPR039657">
    <property type="entry name" value="Dimethylallyltransferase"/>
</dbReference>
<feature type="compositionally biased region" description="Basic and acidic residues" evidence="7">
    <location>
        <begin position="133"/>
        <end position="145"/>
    </location>
</feature>
<sequence>MNKCVVAIIGTTGVGKSDLGVQLAKAFNGEVINGDSMQVYKGLDIITNKIPVEEQDGVPHHLMDFLEPHQEYRVTEFTKDALRLINEIHSRNHLPIIVGGTHYYIQSLLWKNSLVSETASSSSSSEDSDDNENDNKNDYSKNDDEEKILNADTSILYKRLQEVDPVMANRWHWNDRRKIRRSLQIYMRTGKRHSEWIDAQHQLEEEANSPRFPRTCIFWLYADPEYLNPRLDARVDKMIEKGLFDEIRYLRNELKLGQQNTPTGDPVDYTHGIWQAIGYKEFDPYLSSLECTNDSLGDITSTRENDQILKQSCTNTMKAATRRYARRQVRWIRNKFLLKLQQQISSSSSQSEETHITKLYLLDATSLDTWTENVSNVAINITKEFMNSGTGPDPTQLNSIAAEILSQPIQKMGTSQSIHNWKKYQCEICTKFAKLFGYNKLNQDDKIDQEDSDACDHQSKTESESRRRSPSLSSPNLSPIITLNGPTEWKQHLKSKWHLSNVKLLKEMNEKWGGELPPWFSKAKK</sequence>
<dbReference type="NCBIfam" id="TIGR00174">
    <property type="entry name" value="miaA"/>
    <property type="match status" value="1"/>
</dbReference>
<dbReference type="GO" id="GO:0006400">
    <property type="term" value="P:tRNA modification"/>
    <property type="evidence" value="ECO:0007669"/>
    <property type="project" value="TreeGrafter"/>
</dbReference>
<reference evidence="8" key="1">
    <citation type="submission" date="2021-06" db="EMBL/GenBank/DDBJ databases">
        <authorList>
            <person name="Kallberg Y."/>
            <person name="Tangrot J."/>
            <person name="Rosling A."/>
        </authorList>
    </citation>
    <scope>NUCLEOTIDE SEQUENCE</scope>
    <source>
        <strain evidence="8">FL130A</strain>
    </source>
</reference>
<dbReference type="InterPro" id="IPR018022">
    <property type="entry name" value="IPT"/>
</dbReference>
<dbReference type="EC" id="2.5.1.75" evidence="5"/>
<evidence type="ECO:0000256" key="7">
    <source>
        <dbReference type="SAM" id="MobiDB-lite"/>
    </source>
</evidence>
<dbReference type="Gene3D" id="1.10.20.140">
    <property type="match status" value="1"/>
</dbReference>
<accession>A0A9N8W1F0</accession>
<keyword evidence="9" id="KW-1185">Reference proteome</keyword>
<evidence type="ECO:0000256" key="4">
    <source>
        <dbReference type="ARBA" id="ARBA00022840"/>
    </source>
</evidence>
<dbReference type="GO" id="GO:0005739">
    <property type="term" value="C:mitochondrion"/>
    <property type="evidence" value="ECO:0007669"/>
    <property type="project" value="TreeGrafter"/>
</dbReference>
<dbReference type="EMBL" id="CAJVPS010000260">
    <property type="protein sequence ID" value="CAG8470751.1"/>
    <property type="molecule type" value="Genomic_DNA"/>
</dbReference>
<dbReference type="Gene3D" id="3.30.160.60">
    <property type="entry name" value="Classic Zinc Finger"/>
    <property type="match status" value="1"/>
</dbReference>
<dbReference type="Pfam" id="PF01715">
    <property type="entry name" value="IPPT"/>
    <property type="match status" value="1"/>
</dbReference>
<comment type="catalytic activity">
    <reaction evidence="5">
        <text>adenosine(37) in tRNA + dimethylallyl diphosphate = N(6)-dimethylallyladenosine(37) in tRNA + diphosphate</text>
        <dbReference type="Rhea" id="RHEA:26482"/>
        <dbReference type="Rhea" id="RHEA-COMP:10162"/>
        <dbReference type="Rhea" id="RHEA-COMP:10375"/>
        <dbReference type="ChEBI" id="CHEBI:33019"/>
        <dbReference type="ChEBI" id="CHEBI:57623"/>
        <dbReference type="ChEBI" id="CHEBI:74411"/>
        <dbReference type="ChEBI" id="CHEBI:74415"/>
        <dbReference type="EC" id="2.5.1.75"/>
    </reaction>
</comment>
<dbReference type="Gene3D" id="3.40.50.300">
    <property type="entry name" value="P-loop containing nucleotide triphosphate hydrolases"/>
    <property type="match status" value="1"/>
</dbReference>
<proteinExistence type="inferred from homology"/>
<dbReference type="OrthoDB" id="775260at2759"/>
<name>A0A9N8W1F0_9GLOM</name>
<comment type="similarity">
    <text evidence="1 6">Belongs to the IPP transferase family.</text>
</comment>
<evidence type="ECO:0000256" key="6">
    <source>
        <dbReference type="RuleBase" id="RU003785"/>
    </source>
</evidence>
<evidence type="ECO:0000256" key="3">
    <source>
        <dbReference type="ARBA" id="ARBA00022741"/>
    </source>
</evidence>